<proteinExistence type="predicted"/>
<dbReference type="Proteomes" id="UP000823775">
    <property type="component" value="Unassembled WGS sequence"/>
</dbReference>
<sequence length="76" mass="8173">MLIGTNSRSIQDSENRDVGFAGEEGILGGFHGGSCQRWPEQRAERGGNGMASTGNKRGGRITVRHLWCGGKVREGE</sequence>
<name>A0ABS8UN78_DATST</name>
<feature type="region of interest" description="Disordered" evidence="1">
    <location>
        <begin position="30"/>
        <end position="57"/>
    </location>
</feature>
<gene>
    <name evidence="2" type="ORF">HAX54_017550</name>
</gene>
<protein>
    <submittedName>
        <fullName evidence="2">Uncharacterized protein</fullName>
    </submittedName>
</protein>
<comment type="caution">
    <text evidence="2">The sequence shown here is derived from an EMBL/GenBank/DDBJ whole genome shotgun (WGS) entry which is preliminary data.</text>
</comment>
<organism evidence="2 3">
    <name type="scientific">Datura stramonium</name>
    <name type="common">Jimsonweed</name>
    <name type="synonym">Common thornapple</name>
    <dbReference type="NCBI Taxonomy" id="4076"/>
    <lineage>
        <taxon>Eukaryota</taxon>
        <taxon>Viridiplantae</taxon>
        <taxon>Streptophyta</taxon>
        <taxon>Embryophyta</taxon>
        <taxon>Tracheophyta</taxon>
        <taxon>Spermatophyta</taxon>
        <taxon>Magnoliopsida</taxon>
        <taxon>eudicotyledons</taxon>
        <taxon>Gunneridae</taxon>
        <taxon>Pentapetalae</taxon>
        <taxon>asterids</taxon>
        <taxon>lamiids</taxon>
        <taxon>Solanales</taxon>
        <taxon>Solanaceae</taxon>
        <taxon>Solanoideae</taxon>
        <taxon>Datureae</taxon>
        <taxon>Datura</taxon>
    </lineage>
</organism>
<dbReference type="EMBL" id="JACEIK010002166">
    <property type="protein sequence ID" value="MCD9559549.1"/>
    <property type="molecule type" value="Genomic_DNA"/>
</dbReference>
<keyword evidence="3" id="KW-1185">Reference proteome</keyword>
<evidence type="ECO:0000313" key="2">
    <source>
        <dbReference type="EMBL" id="MCD9559549.1"/>
    </source>
</evidence>
<evidence type="ECO:0000256" key="1">
    <source>
        <dbReference type="SAM" id="MobiDB-lite"/>
    </source>
</evidence>
<evidence type="ECO:0000313" key="3">
    <source>
        <dbReference type="Proteomes" id="UP000823775"/>
    </source>
</evidence>
<reference evidence="2 3" key="1">
    <citation type="journal article" date="2021" name="BMC Genomics">
        <title>Datura genome reveals duplications of psychoactive alkaloid biosynthetic genes and high mutation rate following tissue culture.</title>
        <authorList>
            <person name="Rajewski A."/>
            <person name="Carter-House D."/>
            <person name="Stajich J."/>
            <person name="Litt A."/>
        </authorList>
    </citation>
    <scope>NUCLEOTIDE SEQUENCE [LARGE SCALE GENOMIC DNA]</scope>
    <source>
        <strain evidence="2">AR-01</strain>
    </source>
</reference>
<accession>A0ABS8UN78</accession>